<evidence type="ECO:0000256" key="6">
    <source>
        <dbReference type="SAM" id="SignalP"/>
    </source>
</evidence>
<dbReference type="OMA" id="FGETAYS"/>
<dbReference type="GeneID" id="20211773"/>
<comment type="similarity">
    <text evidence="2">Belongs to the UPF0669 family.</text>
</comment>
<evidence type="ECO:0000256" key="4">
    <source>
        <dbReference type="ARBA" id="ARBA00022729"/>
    </source>
</evidence>
<reference evidence="8" key="3">
    <citation type="submission" date="2015-06" db="UniProtKB">
        <authorList>
            <consortium name="EnsemblMetazoa"/>
        </authorList>
    </citation>
    <scope>IDENTIFICATION</scope>
</reference>
<reference evidence="7 9" key="2">
    <citation type="journal article" date="2013" name="Nature">
        <title>Insights into bilaterian evolution from three spiralian genomes.</title>
        <authorList>
            <person name="Simakov O."/>
            <person name="Marletaz F."/>
            <person name="Cho S.J."/>
            <person name="Edsinger-Gonzales E."/>
            <person name="Havlak P."/>
            <person name="Hellsten U."/>
            <person name="Kuo D.H."/>
            <person name="Larsson T."/>
            <person name="Lv J."/>
            <person name="Arendt D."/>
            <person name="Savage R."/>
            <person name="Osoegawa K."/>
            <person name="de Jong P."/>
            <person name="Grimwood J."/>
            <person name="Chapman J.A."/>
            <person name="Shapiro H."/>
            <person name="Aerts A."/>
            <person name="Otillar R.P."/>
            <person name="Terry A.Y."/>
            <person name="Boore J.L."/>
            <person name="Grigoriev I.V."/>
            <person name="Lindberg D.R."/>
            <person name="Seaver E.C."/>
            <person name="Weisblat D.A."/>
            <person name="Putnam N.H."/>
            <person name="Rokhsar D.S."/>
        </authorList>
    </citation>
    <scope>NUCLEOTIDE SEQUENCE</scope>
</reference>
<dbReference type="PANTHER" id="PTHR31703">
    <property type="entry name" value="UPF0669 PROTEIN C6ORF120"/>
    <property type="match status" value="1"/>
</dbReference>
<protein>
    <submittedName>
        <fullName evidence="7 8">Uncharacterized protein</fullName>
    </submittedName>
</protein>
<dbReference type="RefSeq" id="XP_009014267.1">
    <property type="nucleotide sequence ID" value="XM_009016019.1"/>
</dbReference>
<dbReference type="GO" id="GO:0005576">
    <property type="term" value="C:extracellular region"/>
    <property type="evidence" value="ECO:0007669"/>
    <property type="project" value="UniProtKB-SubCell"/>
</dbReference>
<evidence type="ECO:0000256" key="2">
    <source>
        <dbReference type="ARBA" id="ARBA00008960"/>
    </source>
</evidence>
<proteinExistence type="inferred from homology"/>
<feature type="signal peptide" evidence="6">
    <location>
        <begin position="1"/>
        <end position="31"/>
    </location>
</feature>
<feature type="chain" id="PRO_5010980907" evidence="6">
    <location>
        <begin position="32"/>
        <end position="174"/>
    </location>
</feature>
<name>T1FSH6_HELRO</name>
<evidence type="ECO:0000313" key="7">
    <source>
        <dbReference type="EMBL" id="ESO07656.1"/>
    </source>
</evidence>
<dbReference type="PANTHER" id="PTHR31703:SF2">
    <property type="entry name" value="UPF0669 PROTEIN C6ORF120"/>
    <property type="match status" value="1"/>
</dbReference>
<dbReference type="HOGENOM" id="CLU_113576_1_0_1"/>
<dbReference type="KEGG" id="hro:HELRODRAFT_191003"/>
<evidence type="ECO:0000313" key="8">
    <source>
        <dbReference type="EnsemblMetazoa" id="HelroP191003"/>
    </source>
</evidence>
<dbReference type="InParanoid" id="T1FSH6"/>
<sequence length="174" mass="19211">MAWLPCFGSLRPTYACLVSSLLLLLTDLCMSEIISPPHLVYSTTSRIAASNFTYFKLHKTGRIKIVLNSIDGDADLYISSSTLYPTYNSYELKSATCGEDVAEILSDMKRPLGIGVFGHPLIDETTFELQVFAYDDEGDNEAGDLADNGEDGKKDSVLWTIFVNILKIIIDVLV</sequence>
<dbReference type="STRING" id="6412.T1FSH6"/>
<dbReference type="EMBL" id="KB096183">
    <property type="protein sequence ID" value="ESO07656.1"/>
    <property type="molecule type" value="Genomic_DNA"/>
</dbReference>
<dbReference type="EMBL" id="AMQM01003487">
    <property type="status" value="NOT_ANNOTATED_CDS"/>
    <property type="molecule type" value="Genomic_DNA"/>
</dbReference>
<dbReference type="Proteomes" id="UP000015101">
    <property type="component" value="Unassembled WGS sequence"/>
</dbReference>
<organism evidence="8 9">
    <name type="scientific">Helobdella robusta</name>
    <name type="common">Californian leech</name>
    <dbReference type="NCBI Taxonomy" id="6412"/>
    <lineage>
        <taxon>Eukaryota</taxon>
        <taxon>Metazoa</taxon>
        <taxon>Spiralia</taxon>
        <taxon>Lophotrochozoa</taxon>
        <taxon>Annelida</taxon>
        <taxon>Clitellata</taxon>
        <taxon>Hirudinea</taxon>
        <taxon>Rhynchobdellida</taxon>
        <taxon>Glossiphoniidae</taxon>
        <taxon>Helobdella</taxon>
    </lineage>
</organism>
<dbReference type="EnsemblMetazoa" id="HelroT191003">
    <property type="protein sequence ID" value="HelroP191003"/>
    <property type="gene ID" value="HelroG191003"/>
</dbReference>
<keyword evidence="4 6" id="KW-0732">Signal</keyword>
<keyword evidence="9" id="KW-1185">Reference proteome</keyword>
<dbReference type="Pfam" id="PF17065">
    <property type="entry name" value="UPF0669"/>
    <property type="match status" value="1"/>
</dbReference>
<dbReference type="InterPro" id="IPR031420">
    <property type="entry name" value="UPF0669"/>
</dbReference>
<comment type="subcellular location">
    <subcellularLocation>
        <location evidence="1">Secreted</location>
    </subcellularLocation>
</comment>
<dbReference type="CTD" id="20211773"/>
<keyword evidence="3" id="KW-0964">Secreted</keyword>
<reference evidence="9" key="1">
    <citation type="submission" date="2012-12" db="EMBL/GenBank/DDBJ databases">
        <authorList>
            <person name="Hellsten U."/>
            <person name="Grimwood J."/>
            <person name="Chapman J.A."/>
            <person name="Shapiro H."/>
            <person name="Aerts A."/>
            <person name="Otillar R.P."/>
            <person name="Terry A.Y."/>
            <person name="Boore J.L."/>
            <person name="Simakov O."/>
            <person name="Marletaz F."/>
            <person name="Cho S.-J."/>
            <person name="Edsinger-Gonzales E."/>
            <person name="Havlak P."/>
            <person name="Kuo D.-H."/>
            <person name="Larsson T."/>
            <person name="Lv J."/>
            <person name="Arendt D."/>
            <person name="Savage R."/>
            <person name="Osoegawa K."/>
            <person name="de Jong P."/>
            <person name="Lindberg D.R."/>
            <person name="Seaver E.C."/>
            <person name="Weisblat D.A."/>
            <person name="Putnam N.H."/>
            <person name="Grigoriev I.V."/>
            <person name="Rokhsar D.S."/>
        </authorList>
    </citation>
    <scope>NUCLEOTIDE SEQUENCE</scope>
</reference>
<gene>
    <name evidence="8" type="primary">20211773</name>
    <name evidence="7" type="ORF">HELRODRAFT_191003</name>
</gene>
<dbReference type="eggNOG" id="ENOG502RXJP">
    <property type="taxonomic scope" value="Eukaryota"/>
</dbReference>
<evidence type="ECO:0000256" key="3">
    <source>
        <dbReference type="ARBA" id="ARBA00022525"/>
    </source>
</evidence>
<accession>T1FSH6</accession>
<keyword evidence="5" id="KW-0325">Glycoprotein</keyword>
<evidence type="ECO:0000313" key="9">
    <source>
        <dbReference type="Proteomes" id="UP000015101"/>
    </source>
</evidence>
<dbReference type="AlphaFoldDB" id="T1FSH6"/>
<dbReference type="OrthoDB" id="10046613at2759"/>
<evidence type="ECO:0000256" key="1">
    <source>
        <dbReference type="ARBA" id="ARBA00004613"/>
    </source>
</evidence>
<evidence type="ECO:0000256" key="5">
    <source>
        <dbReference type="ARBA" id="ARBA00023180"/>
    </source>
</evidence>